<keyword evidence="3" id="KW-0813">Transport</keyword>
<dbReference type="InterPro" id="IPR037185">
    <property type="entry name" value="EmrE-like"/>
</dbReference>
<keyword evidence="4" id="KW-0762">Sugar transport</keyword>
<evidence type="ECO:0000256" key="4">
    <source>
        <dbReference type="ARBA" id="ARBA00022597"/>
    </source>
</evidence>
<evidence type="ECO:0000313" key="12">
    <source>
        <dbReference type="EMBL" id="KAF2092117.1"/>
    </source>
</evidence>
<evidence type="ECO:0000256" key="8">
    <source>
        <dbReference type="ARBA" id="ARBA00023136"/>
    </source>
</evidence>
<sequence length="411" mass="44199">MARKKQSSPVRHEPSEVTHRGNGAAIECKELHNGQTNGSTTKTAPAPAPKQAGIVELAICVGGIYASFLSWALLQERITTTRYGPPAAPETFTYSIFLNTIQSGFAALTGYIYLLISSRNAASTPRIFPSRAIIFPLTLVAVTSSLASPFGYASLKYIDYVTFILAKSCKLLPVMLLHVSVFRKRYPLYKYAVVAAVTLGVAVFTLHHPSTAKKASKSSAAAGSNNQLWGLTLLAINLLFDGLTNATQDHIFTSFRPFSGPQMMCAQNIMSTALTVAYLFVEPYLGATALGSWLGMANQGNGGELGQALAFVSKYPEVGMDVLLFAACGAVGQVFIFYTLAQFSSLLLVTVTVTRKMLTMVLSVLWFGHSISGMQWLGVGLVFGGVGAEGVIARREKAQKEKARKEGKKEL</sequence>
<comment type="subcellular location">
    <subcellularLocation>
        <location evidence="1">Endoplasmic reticulum membrane</location>
        <topology evidence="1">Multi-pass membrane protein</topology>
    </subcellularLocation>
</comment>
<keyword evidence="5 11" id="KW-0812">Transmembrane</keyword>
<evidence type="ECO:0000313" key="13">
    <source>
        <dbReference type="Proteomes" id="UP000799776"/>
    </source>
</evidence>
<accession>A0A9P4I4T2</accession>
<dbReference type="SUPFAM" id="SSF103481">
    <property type="entry name" value="Multidrug resistance efflux transporter EmrE"/>
    <property type="match status" value="1"/>
</dbReference>
<dbReference type="PANTHER" id="PTHR10778:SF10">
    <property type="entry name" value="SOLUTE CARRIER FAMILY 35 MEMBER B1"/>
    <property type="match status" value="1"/>
</dbReference>
<feature type="compositionally biased region" description="Basic and acidic residues" evidence="10">
    <location>
        <begin position="10"/>
        <end position="19"/>
    </location>
</feature>
<feature type="transmembrane region" description="Helical" evidence="11">
    <location>
        <begin position="265"/>
        <end position="281"/>
    </location>
</feature>
<keyword evidence="6" id="KW-0256">Endoplasmic reticulum</keyword>
<evidence type="ECO:0000256" key="7">
    <source>
        <dbReference type="ARBA" id="ARBA00022989"/>
    </source>
</evidence>
<dbReference type="GO" id="GO:0005459">
    <property type="term" value="F:UDP-galactose transmembrane transporter activity"/>
    <property type="evidence" value="ECO:0007669"/>
    <property type="project" value="TreeGrafter"/>
</dbReference>
<dbReference type="GO" id="GO:0000139">
    <property type="term" value="C:Golgi membrane"/>
    <property type="evidence" value="ECO:0007669"/>
    <property type="project" value="TreeGrafter"/>
</dbReference>
<keyword evidence="8 11" id="KW-0472">Membrane</keyword>
<feature type="transmembrane region" description="Helical" evidence="11">
    <location>
        <begin position="227"/>
        <end position="244"/>
    </location>
</feature>
<comment type="similarity">
    <text evidence="2">Belongs to the nucleotide-sugar transporter family. SLC35B subfamily.</text>
</comment>
<dbReference type="EMBL" id="ML978711">
    <property type="protein sequence ID" value="KAF2092117.1"/>
    <property type="molecule type" value="Genomic_DNA"/>
</dbReference>
<dbReference type="OrthoDB" id="1601at2759"/>
<protein>
    <recommendedName>
        <fullName evidence="9">UDP-galactose transporter homolog 1</fullName>
    </recommendedName>
</protein>
<gene>
    <name evidence="12" type="ORF">K490DRAFT_33075</name>
</gene>
<dbReference type="Proteomes" id="UP000799776">
    <property type="component" value="Unassembled WGS sequence"/>
</dbReference>
<feature type="transmembrane region" description="Helical" evidence="11">
    <location>
        <begin position="322"/>
        <end position="340"/>
    </location>
</feature>
<feature type="transmembrane region" description="Helical" evidence="11">
    <location>
        <begin position="160"/>
        <end position="181"/>
    </location>
</feature>
<evidence type="ECO:0000256" key="6">
    <source>
        <dbReference type="ARBA" id="ARBA00022824"/>
    </source>
</evidence>
<feature type="transmembrane region" description="Helical" evidence="11">
    <location>
        <begin position="347"/>
        <end position="367"/>
    </location>
</feature>
<evidence type="ECO:0000256" key="2">
    <source>
        <dbReference type="ARBA" id="ARBA00010694"/>
    </source>
</evidence>
<keyword evidence="7 11" id="KW-1133">Transmembrane helix</keyword>
<comment type="caution">
    <text evidence="12">The sequence shown here is derived from an EMBL/GenBank/DDBJ whole genome shotgun (WGS) entry which is preliminary data.</text>
</comment>
<dbReference type="Pfam" id="PF08449">
    <property type="entry name" value="UAA"/>
    <property type="match status" value="1"/>
</dbReference>
<organism evidence="12 13">
    <name type="scientific">Saccharata proteae CBS 121410</name>
    <dbReference type="NCBI Taxonomy" id="1314787"/>
    <lineage>
        <taxon>Eukaryota</taxon>
        <taxon>Fungi</taxon>
        <taxon>Dikarya</taxon>
        <taxon>Ascomycota</taxon>
        <taxon>Pezizomycotina</taxon>
        <taxon>Dothideomycetes</taxon>
        <taxon>Dothideomycetes incertae sedis</taxon>
        <taxon>Botryosphaeriales</taxon>
        <taxon>Saccharataceae</taxon>
        <taxon>Saccharata</taxon>
    </lineage>
</organism>
<proteinExistence type="inferred from homology"/>
<evidence type="ECO:0000256" key="10">
    <source>
        <dbReference type="SAM" id="MobiDB-lite"/>
    </source>
</evidence>
<dbReference type="InterPro" id="IPR013657">
    <property type="entry name" value="SCL35B1-4/HUT1"/>
</dbReference>
<reference evidence="12" key="1">
    <citation type="journal article" date="2020" name="Stud. Mycol.">
        <title>101 Dothideomycetes genomes: a test case for predicting lifestyles and emergence of pathogens.</title>
        <authorList>
            <person name="Haridas S."/>
            <person name="Albert R."/>
            <person name="Binder M."/>
            <person name="Bloem J."/>
            <person name="Labutti K."/>
            <person name="Salamov A."/>
            <person name="Andreopoulos B."/>
            <person name="Baker S."/>
            <person name="Barry K."/>
            <person name="Bills G."/>
            <person name="Bluhm B."/>
            <person name="Cannon C."/>
            <person name="Castanera R."/>
            <person name="Culley D."/>
            <person name="Daum C."/>
            <person name="Ezra D."/>
            <person name="Gonzalez J."/>
            <person name="Henrissat B."/>
            <person name="Kuo A."/>
            <person name="Liang C."/>
            <person name="Lipzen A."/>
            <person name="Lutzoni F."/>
            <person name="Magnuson J."/>
            <person name="Mondo S."/>
            <person name="Nolan M."/>
            <person name="Ohm R."/>
            <person name="Pangilinan J."/>
            <person name="Park H.-J."/>
            <person name="Ramirez L."/>
            <person name="Alfaro M."/>
            <person name="Sun H."/>
            <person name="Tritt A."/>
            <person name="Yoshinaga Y."/>
            <person name="Zwiers L.-H."/>
            <person name="Turgeon B."/>
            <person name="Goodwin S."/>
            <person name="Spatafora J."/>
            <person name="Crous P."/>
            <person name="Grigoriev I."/>
        </authorList>
    </citation>
    <scope>NUCLEOTIDE SEQUENCE</scope>
    <source>
        <strain evidence="12">CBS 121410</strain>
    </source>
</reference>
<dbReference type="PANTHER" id="PTHR10778">
    <property type="entry name" value="SOLUTE CARRIER FAMILY 35 MEMBER B"/>
    <property type="match status" value="1"/>
</dbReference>
<dbReference type="GO" id="GO:0005460">
    <property type="term" value="F:UDP-glucose transmembrane transporter activity"/>
    <property type="evidence" value="ECO:0007669"/>
    <property type="project" value="TreeGrafter"/>
</dbReference>
<feature type="transmembrane region" description="Helical" evidence="11">
    <location>
        <begin position="188"/>
        <end position="207"/>
    </location>
</feature>
<dbReference type="GO" id="GO:0005789">
    <property type="term" value="C:endoplasmic reticulum membrane"/>
    <property type="evidence" value="ECO:0007669"/>
    <property type="project" value="UniProtKB-SubCell"/>
</dbReference>
<feature type="transmembrane region" description="Helical" evidence="11">
    <location>
        <begin position="128"/>
        <end position="148"/>
    </location>
</feature>
<feature type="transmembrane region" description="Helical" evidence="11">
    <location>
        <begin position="373"/>
        <end position="392"/>
    </location>
</feature>
<evidence type="ECO:0000256" key="5">
    <source>
        <dbReference type="ARBA" id="ARBA00022692"/>
    </source>
</evidence>
<evidence type="ECO:0000256" key="9">
    <source>
        <dbReference type="ARBA" id="ARBA00041103"/>
    </source>
</evidence>
<feature type="transmembrane region" description="Helical" evidence="11">
    <location>
        <begin position="94"/>
        <end position="116"/>
    </location>
</feature>
<dbReference type="AlphaFoldDB" id="A0A9P4I4T2"/>
<evidence type="ECO:0000256" key="11">
    <source>
        <dbReference type="SAM" id="Phobius"/>
    </source>
</evidence>
<name>A0A9P4I4T2_9PEZI</name>
<feature type="region of interest" description="Disordered" evidence="10">
    <location>
        <begin position="1"/>
        <end position="22"/>
    </location>
</feature>
<evidence type="ECO:0000256" key="3">
    <source>
        <dbReference type="ARBA" id="ARBA00022448"/>
    </source>
</evidence>
<keyword evidence="13" id="KW-1185">Reference proteome</keyword>
<feature type="transmembrane region" description="Helical" evidence="11">
    <location>
        <begin position="54"/>
        <end position="74"/>
    </location>
</feature>
<evidence type="ECO:0000256" key="1">
    <source>
        <dbReference type="ARBA" id="ARBA00004477"/>
    </source>
</evidence>